<dbReference type="Pfam" id="PF08241">
    <property type="entry name" value="Methyltransf_11"/>
    <property type="match status" value="1"/>
</dbReference>
<organism evidence="5 6">
    <name type="scientific">Kitasatospora phosalacinea</name>
    <dbReference type="NCBI Taxonomy" id="2065"/>
    <lineage>
        <taxon>Bacteria</taxon>
        <taxon>Bacillati</taxon>
        <taxon>Actinomycetota</taxon>
        <taxon>Actinomycetes</taxon>
        <taxon>Kitasatosporales</taxon>
        <taxon>Streptomycetaceae</taxon>
        <taxon>Kitasatospora</taxon>
    </lineage>
</organism>
<dbReference type="CDD" id="cd02440">
    <property type="entry name" value="AdoMet_MTases"/>
    <property type="match status" value="1"/>
</dbReference>
<dbReference type="GO" id="GO:0008168">
    <property type="term" value="F:methyltransferase activity"/>
    <property type="evidence" value="ECO:0007669"/>
    <property type="project" value="UniProtKB-KW"/>
</dbReference>
<evidence type="ECO:0000256" key="2">
    <source>
        <dbReference type="ARBA" id="ARBA00022679"/>
    </source>
</evidence>
<dbReference type="InterPro" id="IPR013216">
    <property type="entry name" value="Methyltransf_11"/>
</dbReference>
<protein>
    <submittedName>
        <fullName evidence="5">Class I SAM-dependent methyltransferase</fullName>
        <ecNumber evidence="5">2.1.1.-</ecNumber>
    </submittedName>
</protein>
<accession>A0ABW6GPS4</accession>
<keyword evidence="1 5" id="KW-0489">Methyltransferase</keyword>
<dbReference type="GO" id="GO:0032259">
    <property type="term" value="P:methylation"/>
    <property type="evidence" value="ECO:0007669"/>
    <property type="project" value="UniProtKB-KW"/>
</dbReference>
<dbReference type="Gene3D" id="3.40.50.150">
    <property type="entry name" value="Vaccinia Virus protein VP39"/>
    <property type="match status" value="1"/>
</dbReference>
<evidence type="ECO:0000256" key="3">
    <source>
        <dbReference type="ARBA" id="ARBA00022691"/>
    </source>
</evidence>
<evidence type="ECO:0000259" key="4">
    <source>
        <dbReference type="Pfam" id="PF08241"/>
    </source>
</evidence>
<evidence type="ECO:0000256" key="1">
    <source>
        <dbReference type="ARBA" id="ARBA00022603"/>
    </source>
</evidence>
<keyword evidence="3" id="KW-0949">S-adenosyl-L-methionine</keyword>
<dbReference type="InterPro" id="IPR029063">
    <property type="entry name" value="SAM-dependent_MTases_sf"/>
</dbReference>
<dbReference type="EC" id="2.1.1.-" evidence="5"/>
<reference evidence="5 6" key="1">
    <citation type="submission" date="2024-09" db="EMBL/GenBank/DDBJ databases">
        <title>The Natural Products Discovery Center: Release of the First 8490 Sequenced Strains for Exploring Actinobacteria Biosynthetic Diversity.</title>
        <authorList>
            <person name="Kalkreuter E."/>
            <person name="Kautsar S.A."/>
            <person name="Yang D."/>
            <person name="Bader C.D."/>
            <person name="Teijaro C.N."/>
            <person name="Fluegel L."/>
            <person name="Davis C.M."/>
            <person name="Simpson J.R."/>
            <person name="Lauterbach L."/>
            <person name="Steele A.D."/>
            <person name="Gui C."/>
            <person name="Meng S."/>
            <person name="Li G."/>
            <person name="Viehrig K."/>
            <person name="Ye F."/>
            <person name="Su P."/>
            <person name="Kiefer A.F."/>
            <person name="Nichols A."/>
            <person name="Cepeda A.J."/>
            <person name="Yan W."/>
            <person name="Fan B."/>
            <person name="Jiang Y."/>
            <person name="Adhikari A."/>
            <person name="Zheng C.-J."/>
            <person name="Schuster L."/>
            <person name="Cowan T.M."/>
            <person name="Smanski M.J."/>
            <person name="Chevrette M.G."/>
            <person name="De Carvalho L.P.S."/>
            <person name="Shen B."/>
        </authorList>
    </citation>
    <scope>NUCLEOTIDE SEQUENCE [LARGE SCALE GENOMIC DNA]</scope>
    <source>
        <strain evidence="5 6">NPDC058753</strain>
    </source>
</reference>
<name>A0ABW6GPS4_9ACTN</name>
<dbReference type="PANTHER" id="PTHR43464">
    <property type="entry name" value="METHYLTRANSFERASE"/>
    <property type="match status" value="1"/>
</dbReference>
<evidence type="ECO:0000313" key="6">
    <source>
        <dbReference type="Proteomes" id="UP001599542"/>
    </source>
</evidence>
<keyword evidence="2 5" id="KW-0808">Transferase</keyword>
<comment type="caution">
    <text evidence="5">The sequence shown here is derived from an EMBL/GenBank/DDBJ whole genome shotgun (WGS) entry which is preliminary data.</text>
</comment>
<dbReference type="Proteomes" id="UP001599542">
    <property type="component" value="Unassembled WGS sequence"/>
</dbReference>
<dbReference type="PANTHER" id="PTHR43464:SF19">
    <property type="entry name" value="UBIQUINONE BIOSYNTHESIS O-METHYLTRANSFERASE, MITOCHONDRIAL"/>
    <property type="match status" value="1"/>
</dbReference>
<proteinExistence type="predicted"/>
<gene>
    <name evidence="5" type="ORF">ACFW6T_22225</name>
</gene>
<sequence length="282" mass="29014">MSQAAPSSSTAFDANERTAWAGRGDAYAASFGRLCARPVGELLDAAGVAAGSRVLDVGTGPGTVAAAAGARGAEVTAVDAEPSMLELARRHAPQACAVLATLPELPFPDGEFDAVVANFVLNHVGRPLLALAELRRVLRPGGRLALTIWSGSPAPGQTLVPRALQAAGAVRPPHLGPLDPADDFPRTTDGLAGLLTAAGLREADCRTLDFDHATTVDEWWSGPASGVATVGQTLLAQSPEVRAAARSHYERLATEYRTGPDGTNSPDALLLPHSALLATAVR</sequence>
<evidence type="ECO:0000313" key="5">
    <source>
        <dbReference type="EMBL" id="MFE1354710.1"/>
    </source>
</evidence>
<dbReference type="EMBL" id="JBHYPX010000047">
    <property type="protein sequence ID" value="MFE1354710.1"/>
    <property type="molecule type" value="Genomic_DNA"/>
</dbReference>
<dbReference type="RefSeq" id="WP_380327100.1">
    <property type="nucleotide sequence ID" value="NZ_JBHYPW010000037.1"/>
</dbReference>
<feature type="domain" description="Methyltransferase type 11" evidence="4">
    <location>
        <begin position="55"/>
        <end position="145"/>
    </location>
</feature>
<keyword evidence="6" id="KW-1185">Reference proteome</keyword>
<dbReference type="SUPFAM" id="SSF53335">
    <property type="entry name" value="S-adenosyl-L-methionine-dependent methyltransferases"/>
    <property type="match status" value="1"/>
</dbReference>